<feature type="region of interest" description="Disordered" evidence="2">
    <location>
        <begin position="593"/>
        <end position="618"/>
    </location>
</feature>
<dbReference type="InterPro" id="IPR002048">
    <property type="entry name" value="EF_hand_dom"/>
</dbReference>
<dbReference type="EMBL" id="CAWYQH010000174">
    <property type="protein sequence ID" value="CAK8697870.1"/>
    <property type="molecule type" value="Genomic_DNA"/>
</dbReference>
<comment type="caution">
    <text evidence="5">The sequence shown here is derived from an EMBL/GenBank/DDBJ whole genome shotgun (WGS) entry which is preliminary data.</text>
</comment>
<feature type="compositionally biased region" description="Basic and acidic residues" evidence="2">
    <location>
        <begin position="604"/>
        <end position="616"/>
    </location>
</feature>
<feature type="chain" id="PRO_5045123288" description="EF-hand domain-containing protein" evidence="3">
    <location>
        <begin position="20"/>
        <end position="638"/>
    </location>
</feature>
<dbReference type="Gene3D" id="1.10.238.10">
    <property type="entry name" value="EF-hand"/>
    <property type="match status" value="1"/>
</dbReference>
<dbReference type="InterPro" id="IPR011992">
    <property type="entry name" value="EF-hand-dom_pair"/>
</dbReference>
<keyword evidence="1" id="KW-0106">Calcium</keyword>
<evidence type="ECO:0000313" key="5">
    <source>
        <dbReference type="EMBL" id="CAK8697870.1"/>
    </source>
</evidence>
<dbReference type="PROSITE" id="PS00018">
    <property type="entry name" value="EF_HAND_1"/>
    <property type="match status" value="3"/>
</dbReference>
<reference evidence="5 6" key="1">
    <citation type="submission" date="2024-02" db="EMBL/GenBank/DDBJ databases">
        <authorList>
            <person name="Daric V."/>
            <person name="Darras S."/>
        </authorList>
    </citation>
    <scope>NUCLEOTIDE SEQUENCE [LARGE SCALE GENOMIC DNA]</scope>
</reference>
<evidence type="ECO:0000256" key="2">
    <source>
        <dbReference type="SAM" id="MobiDB-lite"/>
    </source>
</evidence>
<protein>
    <recommendedName>
        <fullName evidence="4">EF-hand domain-containing protein</fullName>
    </recommendedName>
</protein>
<evidence type="ECO:0000313" key="6">
    <source>
        <dbReference type="Proteomes" id="UP001642483"/>
    </source>
</evidence>
<proteinExistence type="predicted"/>
<keyword evidence="6" id="KW-1185">Reference proteome</keyword>
<dbReference type="PROSITE" id="PS50222">
    <property type="entry name" value="EF_HAND_2"/>
    <property type="match status" value="1"/>
</dbReference>
<organism evidence="5 6">
    <name type="scientific">Clavelina lepadiformis</name>
    <name type="common">Light-bulb sea squirt</name>
    <name type="synonym">Ascidia lepadiformis</name>
    <dbReference type="NCBI Taxonomy" id="159417"/>
    <lineage>
        <taxon>Eukaryota</taxon>
        <taxon>Metazoa</taxon>
        <taxon>Chordata</taxon>
        <taxon>Tunicata</taxon>
        <taxon>Ascidiacea</taxon>
        <taxon>Aplousobranchia</taxon>
        <taxon>Clavelinidae</taxon>
        <taxon>Clavelina</taxon>
    </lineage>
</organism>
<dbReference type="Proteomes" id="UP001642483">
    <property type="component" value="Unassembled WGS sequence"/>
</dbReference>
<feature type="domain" description="EF-hand" evidence="4">
    <location>
        <begin position="318"/>
        <end position="345"/>
    </location>
</feature>
<dbReference type="InterPro" id="IPR018247">
    <property type="entry name" value="EF_Hand_1_Ca_BS"/>
</dbReference>
<accession>A0ABP0H245</accession>
<keyword evidence="3" id="KW-0732">Signal</keyword>
<gene>
    <name evidence="5" type="ORF">CVLEPA_LOCUS31360</name>
</gene>
<evidence type="ECO:0000256" key="1">
    <source>
        <dbReference type="ARBA" id="ARBA00022837"/>
    </source>
</evidence>
<sequence length="638" mass="70496">MVFKCVICLTLIAWASSAAFSPEDFQACQQKYDASIGELVASEGISAADAVWRILFSLLDLNQNQQLSASEIVLKLDTDDIISSSEMSNLLQNFQAWINAAKSEINDQELSFQEFKYAVGKTIGTVGVKKTSGASFLEATSCLCKYFEKNIPPVVSIMRSLYNCTQILKQDQLDTISTSSKRFVVNTWKGVFSTIDQNSDDTITNEEIASTYNFYNPAASEEDPINDLEAYLGPNALNTTTFFTSINNLLFGMPGNKVWLNVTSSNELKGKRFTCFVLRDTRNDVIMQLEKNINCANSYQKMLNRTLGNDAGIAPFYVFTVADADKDGLVTVAELDQVLKTNKSFEIFFNQADPSLMDQGSLEKYMPDNVVSERSNAYETVFELSKLSCQQHEVWNSFCKAMTDAVSFFPTSFVNVSALAPSSNAPANVSLLGLIENLKHQLSSQKPRNIPGNIIKSLNDLTNIFAGTPGKTVEAITPKSITFSSQATQNTDFVREMTSSNANQLQTTAAIEVTSPNSEHILSNVVRELFENLKNESMSKPSSKNDSEVMDILTNINDTGNVTNIETSSSNSSLSAEEEELYELLSDLRKKETSAQIGLPTGSVHEKSDHDKEDKSILSPVEQQLQELLKEAMKDISE</sequence>
<dbReference type="SUPFAM" id="SSF47473">
    <property type="entry name" value="EF-hand"/>
    <property type="match status" value="1"/>
</dbReference>
<evidence type="ECO:0000259" key="4">
    <source>
        <dbReference type="PROSITE" id="PS50222"/>
    </source>
</evidence>
<name>A0ABP0H245_CLALP</name>
<evidence type="ECO:0000256" key="3">
    <source>
        <dbReference type="SAM" id="SignalP"/>
    </source>
</evidence>
<feature type="signal peptide" evidence="3">
    <location>
        <begin position="1"/>
        <end position="19"/>
    </location>
</feature>